<dbReference type="OrthoDB" id="3224221at2759"/>
<gene>
    <name evidence="2" type="ORF">CONPUDRAFT_70696</name>
</gene>
<feature type="coiled-coil region" evidence="1">
    <location>
        <begin position="894"/>
        <end position="923"/>
    </location>
</feature>
<keyword evidence="3" id="KW-1185">Reference proteome</keyword>
<comment type="caution">
    <text evidence="2">The sequence shown here is derived from an EMBL/GenBank/DDBJ whole genome shotgun (WGS) entry which is preliminary data.</text>
</comment>
<organism evidence="2 3">
    <name type="scientific">Coniophora puteana (strain RWD-64-598)</name>
    <name type="common">Brown rot fungus</name>
    <dbReference type="NCBI Taxonomy" id="741705"/>
    <lineage>
        <taxon>Eukaryota</taxon>
        <taxon>Fungi</taxon>
        <taxon>Dikarya</taxon>
        <taxon>Basidiomycota</taxon>
        <taxon>Agaricomycotina</taxon>
        <taxon>Agaricomycetes</taxon>
        <taxon>Agaricomycetidae</taxon>
        <taxon>Boletales</taxon>
        <taxon>Coniophorineae</taxon>
        <taxon>Coniophoraceae</taxon>
        <taxon>Coniophora</taxon>
    </lineage>
</organism>
<dbReference type="KEGG" id="cput:CONPUDRAFT_70696"/>
<keyword evidence="1" id="KW-0175">Coiled coil</keyword>
<dbReference type="EMBL" id="JH711575">
    <property type="protein sequence ID" value="EIW83738.1"/>
    <property type="molecule type" value="Genomic_DNA"/>
</dbReference>
<evidence type="ECO:0000313" key="2">
    <source>
        <dbReference type="EMBL" id="EIW83738.1"/>
    </source>
</evidence>
<dbReference type="GeneID" id="19208848"/>
<proteinExistence type="predicted"/>
<protein>
    <submittedName>
        <fullName evidence="2">Uncharacterized protein</fullName>
    </submittedName>
</protein>
<sequence>MGPPNHAPLPRARHHSQNLDTYVDSLAQQIADFKEDIDNEFIGTKRQVQLVTKEQTQQDKRLHAAEENTETRFEVTDARITQCTQNFLALRQDFQSLRQELSNWPRHDVLDDKLGKVSGELQNSTQKLRRLETLVLNMQKQLNAPKHSLFQVDSTNETPSTSCLSHRIGDNGVDDSCDDPDADLCSHFANLSIEYPETCTLDIEIQEWKMHETTIDEALSSSLFMETVQEESWVLQLVYSLTAHFLTFPDFLSGSQAANEDHVQHEDDPPPMESLLIKLTFTLQLPPPPVSPLLEPSKPESASVNSDIEDVPDISENTTVGQTIIWAGELAGTPGSHIHTAQLDFQGIILSQAFKVSEGAAFVATSGEVSSYAANIIDNIFRIFAYISAFWTLRADDRTYETVSTQTLKGTSWLRAEDTAYPFSKDTCLLGGDLGQLVHVQTSRVKLGKLFPKAGWTALNQTQTRKDLRASSVFGTRGLQIDNTLIIDEEEPTTPQRFDTLSDGFRSRVRVSVETLDRPHANAQGNHAGNDVVMTDTAEHNAHDADAEGNMRINMSPNPLSSAEAQVHNLQYDSPLPNPTPPAVVPIGSVGTSAAFPIPAVPSTPTPGTTDVKRSDQPAFVPTANGTATNANGTAWFRSDALPPFGIASAAVPAKTSSHTEKARLGHPDITHKDEKNEEDNVDVVMTSFDEKGPEELEKDPNYNFQVDAALAHLVNGPMNVGATKGDIAVLVNIIQDLCDKWATQRPSIRVTRQNQHQISNVDSVLSATAGPGGKSIYPRSGVPTHRCKETLTLQVRVHALTLLGRHSKSDPFPDPPTQQELTVFEKFKRNGPSATNFRVELPGQPLSTWNREAAAVFADDFITKEMFECKEVEDVKKAFTAHFVTLRSQFLSLQEENEEVDESKAQRLLDEEKDRARDARRRWLRNRRARACLAHPDLKRYIKIWKKLPMRAMSGDETDHNGEVRYAILGHTWRSSLATEWLRVFDCVHLSTRFHADGRPKRGKLPHYRVPSRRVEHPDQPEPRLPINFYDEHWYASLSELEKKRLHALPPLDMTHTEDVLAYALPVHTCFTAFTDIPPLASLKSIAMSRIGGLS</sequence>
<reference evidence="3" key="1">
    <citation type="journal article" date="2012" name="Science">
        <title>The Paleozoic origin of enzymatic lignin decomposition reconstructed from 31 fungal genomes.</title>
        <authorList>
            <person name="Floudas D."/>
            <person name="Binder M."/>
            <person name="Riley R."/>
            <person name="Barry K."/>
            <person name="Blanchette R.A."/>
            <person name="Henrissat B."/>
            <person name="Martinez A.T."/>
            <person name="Otillar R."/>
            <person name="Spatafora J.W."/>
            <person name="Yadav J.S."/>
            <person name="Aerts A."/>
            <person name="Benoit I."/>
            <person name="Boyd A."/>
            <person name="Carlson A."/>
            <person name="Copeland A."/>
            <person name="Coutinho P.M."/>
            <person name="de Vries R.P."/>
            <person name="Ferreira P."/>
            <person name="Findley K."/>
            <person name="Foster B."/>
            <person name="Gaskell J."/>
            <person name="Glotzer D."/>
            <person name="Gorecki P."/>
            <person name="Heitman J."/>
            <person name="Hesse C."/>
            <person name="Hori C."/>
            <person name="Igarashi K."/>
            <person name="Jurgens J.A."/>
            <person name="Kallen N."/>
            <person name="Kersten P."/>
            <person name="Kohler A."/>
            <person name="Kuees U."/>
            <person name="Kumar T.K.A."/>
            <person name="Kuo A."/>
            <person name="LaButti K."/>
            <person name="Larrondo L.F."/>
            <person name="Lindquist E."/>
            <person name="Ling A."/>
            <person name="Lombard V."/>
            <person name="Lucas S."/>
            <person name="Lundell T."/>
            <person name="Martin R."/>
            <person name="McLaughlin D.J."/>
            <person name="Morgenstern I."/>
            <person name="Morin E."/>
            <person name="Murat C."/>
            <person name="Nagy L.G."/>
            <person name="Nolan M."/>
            <person name="Ohm R.A."/>
            <person name="Patyshakuliyeva A."/>
            <person name="Rokas A."/>
            <person name="Ruiz-Duenas F.J."/>
            <person name="Sabat G."/>
            <person name="Salamov A."/>
            <person name="Samejima M."/>
            <person name="Schmutz J."/>
            <person name="Slot J.C."/>
            <person name="St John F."/>
            <person name="Stenlid J."/>
            <person name="Sun H."/>
            <person name="Sun S."/>
            <person name="Syed K."/>
            <person name="Tsang A."/>
            <person name="Wiebenga A."/>
            <person name="Young D."/>
            <person name="Pisabarro A."/>
            <person name="Eastwood D.C."/>
            <person name="Martin F."/>
            <person name="Cullen D."/>
            <person name="Grigoriev I.V."/>
            <person name="Hibbett D.S."/>
        </authorList>
    </citation>
    <scope>NUCLEOTIDE SEQUENCE [LARGE SCALE GENOMIC DNA]</scope>
    <source>
        <strain evidence="3">RWD-64-598 SS2</strain>
    </source>
</reference>
<dbReference type="AlphaFoldDB" id="A0A5M3MXC4"/>
<dbReference type="RefSeq" id="XP_007765384.1">
    <property type="nucleotide sequence ID" value="XM_007767194.1"/>
</dbReference>
<dbReference type="Proteomes" id="UP000053558">
    <property type="component" value="Unassembled WGS sequence"/>
</dbReference>
<name>A0A5M3MXC4_CONPW</name>
<evidence type="ECO:0000256" key="1">
    <source>
        <dbReference type="SAM" id="Coils"/>
    </source>
</evidence>
<accession>A0A5M3MXC4</accession>
<evidence type="ECO:0000313" key="3">
    <source>
        <dbReference type="Proteomes" id="UP000053558"/>
    </source>
</evidence>